<dbReference type="PANTHER" id="PTHR11721">
    <property type="entry name" value="60S RIBOSOMAL PROTEIN L27A"/>
    <property type="match status" value="1"/>
</dbReference>
<protein>
    <recommendedName>
        <fullName evidence="6">Large ribosomal subunit protein uL15/eL18 domain-containing protein</fullName>
    </recommendedName>
</protein>
<dbReference type="GO" id="GO:0003735">
    <property type="term" value="F:structural constituent of ribosome"/>
    <property type="evidence" value="ECO:0007669"/>
    <property type="project" value="InterPro"/>
</dbReference>
<dbReference type="EMBL" id="JABEZY010000005">
    <property type="protein sequence ID" value="MBA0738732.1"/>
    <property type="molecule type" value="Genomic_DNA"/>
</dbReference>
<dbReference type="HAMAP" id="MF_01341">
    <property type="entry name" value="Ribosomal_uL15"/>
    <property type="match status" value="1"/>
</dbReference>
<evidence type="ECO:0000259" key="6">
    <source>
        <dbReference type="Pfam" id="PF00828"/>
    </source>
</evidence>
<feature type="region of interest" description="Disordered" evidence="5">
    <location>
        <begin position="132"/>
        <end position="157"/>
    </location>
</feature>
<dbReference type="InterPro" id="IPR030878">
    <property type="entry name" value="Ribosomal_uL15"/>
</dbReference>
<sequence length="269" mass="31042">MHHLRILLDKYHPGYFGKVGMRYFHKLRNKFYCPIVNIDKLWSLVPQDVKAKANKDSAPLIDVTRFGYFKVLGKVCCPRINRSWLRLSWCPRLLRRRLRRLVVRLCSPLSRAYRSPVQSRCLTMTTRFKKNRKKRGHVSAGHGRIGKHRKHPGGRGNAGGMHHHRILFDKYHPGYFGKVGMRYFHKLRNKFYCPIVNIDKLWSLVPQDVKAKANKDSAPMIDVTQFGYFKVLGKGVLPQNQPMVVKAKLVSKTAEKKIKEAGGAVVLTA</sequence>
<evidence type="ECO:0000256" key="4">
    <source>
        <dbReference type="RuleBase" id="RU003888"/>
    </source>
</evidence>
<proteinExistence type="inferred from homology"/>
<dbReference type="PROSITE" id="PS00475">
    <property type="entry name" value="RIBOSOMAL_L15"/>
    <property type="match status" value="1"/>
</dbReference>
<feature type="domain" description="Large ribosomal subunit protein uL15/eL18" evidence="6">
    <location>
        <begin position="195"/>
        <end position="266"/>
    </location>
</feature>
<evidence type="ECO:0000256" key="5">
    <source>
        <dbReference type="SAM" id="MobiDB-lite"/>
    </source>
</evidence>
<evidence type="ECO:0000256" key="1">
    <source>
        <dbReference type="ARBA" id="ARBA00007320"/>
    </source>
</evidence>
<dbReference type="InterPro" id="IPR021131">
    <property type="entry name" value="Ribosomal_uL15/eL18"/>
</dbReference>
<dbReference type="InterPro" id="IPR001196">
    <property type="entry name" value="Ribosomal_uL15_CS"/>
</dbReference>
<dbReference type="Gene3D" id="3.100.10.10">
    <property type="match status" value="2"/>
</dbReference>
<accession>A0A7J9BRC0</accession>
<comment type="similarity">
    <text evidence="1 4">Belongs to the universal ribosomal protein uL15 family.</text>
</comment>
<keyword evidence="8" id="KW-1185">Reference proteome</keyword>
<comment type="caution">
    <text evidence="7">The sequence shown here is derived from an EMBL/GenBank/DDBJ whole genome shotgun (WGS) entry which is preliminary data.</text>
</comment>
<dbReference type="SUPFAM" id="SSF52080">
    <property type="entry name" value="Ribosomal proteins L15p and L18e"/>
    <property type="match status" value="2"/>
</dbReference>
<reference evidence="7 8" key="1">
    <citation type="journal article" date="2019" name="Genome Biol. Evol.">
        <title>Insights into the evolution of the New World diploid cottons (Gossypium, subgenus Houzingenia) based on genome sequencing.</title>
        <authorList>
            <person name="Grover C.E."/>
            <person name="Arick M.A. 2nd"/>
            <person name="Thrash A."/>
            <person name="Conover J.L."/>
            <person name="Sanders W.S."/>
            <person name="Peterson D.G."/>
            <person name="Frelichowski J.E."/>
            <person name="Scheffler J.A."/>
            <person name="Scheffler B.E."/>
            <person name="Wendel J.F."/>
        </authorList>
    </citation>
    <scope>NUCLEOTIDE SEQUENCE [LARGE SCALE GENOMIC DNA]</scope>
    <source>
        <strain evidence="7">5</strain>
        <tissue evidence="7">Leaf</tissue>
    </source>
</reference>
<dbReference type="OrthoDB" id="61900at2759"/>
<keyword evidence="2 4" id="KW-0689">Ribosomal protein</keyword>
<dbReference type="PANTHER" id="PTHR11721:SF3">
    <property type="entry name" value="LARGE RIBOSOMAL SUBUNIT PROTEIN UL15"/>
    <property type="match status" value="1"/>
</dbReference>
<dbReference type="AlphaFoldDB" id="A0A7J9BRC0"/>
<dbReference type="FunFam" id="3.100.10.10:FF:000002">
    <property type="entry name" value="60S ribosomal protein L27a"/>
    <property type="match status" value="1"/>
</dbReference>
<dbReference type="Pfam" id="PF00828">
    <property type="entry name" value="Ribosomal_L27A"/>
    <property type="match status" value="1"/>
</dbReference>
<feature type="compositionally biased region" description="Basic residues" evidence="5">
    <location>
        <begin position="144"/>
        <end position="153"/>
    </location>
</feature>
<dbReference type="InterPro" id="IPR036227">
    <property type="entry name" value="Ribosomal_uL15/eL18_sf"/>
</dbReference>
<evidence type="ECO:0000313" key="7">
    <source>
        <dbReference type="EMBL" id="MBA0738732.1"/>
    </source>
</evidence>
<evidence type="ECO:0000256" key="2">
    <source>
        <dbReference type="ARBA" id="ARBA00022980"/>
    </source>
</evidence>
<dbReference type="Proteomes" id="UP000593579">
    <property type="component" value="Unassembled WGS sequence"/>
</dbReference>
<gene>
    <name evidence="7" type="ORF">Gogos_012059</name>
</gene>
<evidence type="ECO:0000256" key="3">
    <source>
        <dbReference type="ARBA" id="ARBA00023274"/>
    </source>
</evidence>
<dbReference type="GO" id="GO:0022625">
    <property type="term" value="C:cytosolic large ribosomal subunit"/>
    <property type="evidence" value="ECO:0007669"/>
    <property type="project" value="TreeGrafter"/>
</dbReference>
<dbReference type="GO" id="GO:0003729">
    <property type="term" value="F:mRNA binding"/>
    <property type="evidence" value="ECO:0007669"/>
    <property type="project" value="UniProtKB-ARBA"/>
</dbReference>
<dbReference type="GO" id="GO:0006412">
    <property type="term" value="P:translation"/>
    <property type="evidence" value="ECO:0007669"/>
    <property type="project" value="InterPro"/>
</dbReference>
<name>A0A7J9BRC0_GOSGO</name>
<evidence type="ECO:0000313" key="8">
    <source>
        <dbReference type="Proteomes" id="UP000593579"/>
    </source>
</evidence>
<organism evidence="7 8">
    <name type="scientific">Gossypium gossypioides</name>
    <name type="common">Mexican cotton</name>
    <name type="synonym">Selera gossypioides</name>
    <dbReference type="NCBI Taxonomy" id="34282"/>
    <lineage>
        <taxon>Eukaryota</taxon>
        <taxon>Viridiplantae</taxon>
        <taxon>Streptophyta</taxon>
        <taxon>Embryophyta</taxon>
        <taxon>Tracheophyta</taxon>
        <taxon>Spermatophyta</taxon>
        <taxon>Magnoliopsida</taxon>
        <taxon>eudicotyledons</taxon>
        <taxon>Gunneridae</taxon>
        <taxon>Pentapetalae</taxon>
        <taxon>rosids</taxon>
        <taxon>malvids</taxon>
        <taxon>Malvales</taxon>
        <taxon>Malvaceae</taxon>
        <taxon>Malvoideae</taxon>
        <taxon>Gossypium</taxon>
    </lineage>
</organism>
<keyword evidence="3 4" id="KW-0687">Ribonucleoprotein</keyword>